<evidence type="ECO:0000313" key="2">
    <source>
        <dbReference type="EMBL" id="KAG5380038.1"/>
    </source>
</evidence>
<dbReference type="Proteomes" id="UP000823674">
    <property type="component" value="Chromosome A07"/>
</dbReference>
<keyword evidence="3" id="KW-1185">Reference proteome</keyword>
<evidence type="ECO:0000313" key="3">
    <source>
        <dbReference type="Proteomes" id="UP000823674"/>
    </source>
</evidence>
<protein>
    <submittedName>
        <fullName evidence="2">Uncharacterized protein</fullName>
    </submittedName>
</protein>
<evidence type="ECO:0000256" key="1">
    <source>
        <dbReference type="SAM" id="MobiDB-lite"/>
    </source>
</evidence>
<reference evidence="2 3" key="1">
    <citation type="submission" date="2021-03" db="EMBL/GenBank/DDBJ databases">
        <authorList>
            <person name="King G.J."/>
            <person name="Bancroft I."/>
            <person name="Baten A."/>
            <person name="Bloomfield J."/>
            <person name="Borpatragohain P."/>
            <person name="He Z."/>
            <person name="Irish N."/>
            <person name="Irwin J."/>
            <person name="Liu K."/>
            <person name="Mauleon R.P."/>
            <person name="Moore J."/>
            <person name="Morris R."/>
            <person name="Ostergaard L."/>
            <person name="Wang B."/>
            <person name="Wells R."/>
        </authorList>
    </citation>
    <scope>NUCLEOTIDE SEQUENCE [LARGE SCALE GENOMIC DNA]</scope>
    <source>
        <strain evidence="2">R-o-18</strain>
        <tissue evidence="2">Leaf</tissue>
    </source>
</reference>
<accession>A0ABQ7L3Y5</accession>
<proteinExistence type="predicted"/>
<name>A0ABQ7L3Y5_BRACM</name>
<gene>
    <name evidence="2" type="primary">A07g507180.1_BraROA</name>
    <name evidence="2" type="ORF">IGI04_027880</name>
</gene>
<dbReference type="EMBL" id="JADBGQ010000009">
    <property type="protein sequence ID" value="KAG5380038.1"/>
    <property type="molecule type" value="Genomic_DNA"/>
</dbReference>
<comment type="caution">
    <text evidence="2">The sequence shown here is derived from an EMBL/GenBank/DDBJ whole genome shotgun (WGS) entry which is preliminary data.</text>
</comment>
<sequence length="77" mass="8634">MLDHRHLPLSPPSLSPPLSLGLRLGGDGEAGGREERWWSWGLRRGGDGEVGGREKRLWSWGLRQGTEKFVSRLAQED</sequence>
<organism evidence="2 3">
    <name type="scientific">Brassica rapa subsp. trilocularis</name>
    <dbReference type="NCBI Taxonomy" id="1813537"/>
    <lineage>
        <taxon>Eukaryota</taxon>
        <taxon>Viridiplantae</taxon>
        <taxon>Streptophyta</taxon>
        <taxon>Embryophyta</taxon>
        <taxon>Tracheophyta</taxon>
        <taxon>Spermatophyta</taxon>
        <taxon>Magnoliopsida</taxon>
        <taxon>eudicotyledons</taxon>
        <taxon>Gunneridae</taxon>
        <taxon>Pentapetalae</taxon>
        <taxon>rosids</taxon>
        <taxon>malvids</taxon>
        <taxon>Brassicales</taxon>
        <taxon>Brassicaceae</taxon>
        <taxon>Brassiceae</taxon>
        <taxon>Brassica</taxon>
    </lineage>
</organism>
<feature type="region of interest" description="Disordered" evidence="1">
    <location>
        <begin position="1"/>
        <end position="20"/>
    </location>
</feature>